<evidence type="ECO:0000256" key="2">
    <source>
        <dbReference type="ARBA" id="ARBA00022737"/>
    </source>
</evidence>
<dbReference type="Proteomes" id="UP001151582">
    <property type="component" value="Unassembled WGS sequence"/>
</dbReference>
<feature type="repeat" description="PPR" evidence="5">
    <location>
        <begin position="325"/>
        <end position="359"/>
    </location>
</feature>
<dbReference type="Pfam" id="PF01535">
    <property type="entry name" value="PPR"/>
    <property type="match status" value="2"/>
</dbReference>
<dbReference type="PANTHER" id="PTHR47447:SF17">
    <property type="entry name" value="OS12G0638900 PROTEIN"/>
    <property type="match status" value="1"/>
</dbReference>
<sequence length="1037" mass="116681">MRHCSNAKPLAAIHPFNLSFRSGRAYTTLAVRQSVRSYGVQCAPRCNAQGTNCTLNCPALSSTQRRFLTTNTLQTPANYYQQLDAHYKSRDITGVWSTYQRMKKHNIAVDSTTYQLVISSLCHHEQPQDFGARLIDTYEECVQSGHSLNARAYAGVIRALCNSVNRARDFERRDGFGALAPDERAQLIARNVPVILAAFQRMAVQRLVPDVTTCSRLLHTLSESDQYPQTFAVYEYIATNTNRLTPLGMKAILTACFKANKVDKAIDLYREFVNNLGQASFPATLQSSIEKMCQRFVRGLADAGLYTKAMDYIAQLPVQLNISPKTMHYNSVLSAYAKTGRFDEAESLLARMKAADPSAAIAPDATSYNALLHSCGLYQDYRRAKHFYSEATYQALSIRLSNLVFLAKLAISNRDLPLLTQVLEECTQRELHFKSELIPDIWQYCCYLADQEPSSLGRLAELIVGSFVGRQSLQQNPRGVLLCRELIHTVLSQCPMRPVIHAALYAALEPWAPRLSEHHRTSIRLAYESTRSQLTQVYEHLASTTLWRGYKFMSDQALMAVNDQSRAWLVSLVQDLLSVFPEGVDTLVTEINCRLLPSQARLEVARDGPASATVTWQALEPVQCSPAATDEATMGYDAPPFAWGLQSYSMSAPMCDPDVAHDIPVLEQYYQAMVEARVIPTERAVTTYLWALVRASQLHVAEQVAMAAQAHIPHTQDRVRYEATVLNLLIAVYGKQGKLQEMRESFHRLDALNMSPTFATGGLILRVLPDTPESAQFAIKLLETLERSSSMVSTLFVNSVLRKLVVCRAGHDTFTSVRQLIKRRSIVLDAHSYRLLVLGGLKSEQVSMALQCYMEFRNWIREARASGASPLFKHGVCNWARPYNHLMHYFATKVPDSTRVFRFYADMLDDQVPIDIETYRVLIHAHACIPPYNIERAVELFDQVVRQAAQSKDWPTPGTSIYNSLIQGYGIHNHNAQAATEWFEQLKSSQTIASQHTFQIMRDTFLAANDPAKARRMERILQTLKSKRRPNKATAGA</sequence>
<organism evidence="6 7">
    <name type="scientific">Dimargaris verticillata</name>
    <dbReference type="NCBI Taxonomy" id="2761393"/>
    <lineage>
        <taxon>Eukaryota</taxon>
        <taxon>Fungi</taxon>
        <taxon>Fungi incertae sedis</taxon>
        <taxon>Zoopagomycota</taxon>
        <taxon>Kickxellomycotina</taxon>
        <taxon>Dimargaritomycetes</taxon>
        <taxon>Dimargaritales</taxon>
        <taxon>Dimargaritaceae</taxon>
        <taxon>Dimargaris</taxon>
    </lineage>
</organism>
<keyword evidence="2" id="KW-0677">Repeat</keyword>
<keyword evidence="7" id="KW-1185">Reference proteome</keyword>
<dbReference type="InterPro" id="IPR011990">
    <property type="entry name" value="TPR-like_helical_dom_sf"/>
</dbReference>
<dbReference type="PROSITE" id="PS51375">
    <property type="entry name" value="PPR"/>
    <property type="match status" value="1"/>
</dbReference>
<proteinExistence type="inferred from homology"/>
<dbReference type="NCBIfam" id="TIGR00756">
    <property type="entry name" value="PPR"/>
    <property type="match status" value="1"/>
</dbReference>
<evidence type="ECO:0000313" key="6">
    <source>
        <dbReference type="EMBL" id="KAJ1982433.1"/>
    </source>
</evidence>
<dbReference type="AlphaFoldDB" id="A0A9W8EEQ5"/>
<evidence type="ECO:0000313" key="7">
    <source>
        <dbReference type="Proteomes" id="UP001151582"/>
    </source>
</evidence>
<dbReference type="OrthoDB" id="411857at2759"/>
<evidence type="ECO:0000256" key="5">
    <source>
        <dbReference type="PROSITE-ProRule" id="PRU00708"/>
    </source>
</evidence>
<gene>
    <name evidence="6" type="ORF">H4R34_001726</name>
</gene>
<dbReference type="InterPro" id="IPR002885">
    <property type="entry name" value="PPR_rpt"/>
</dbReference>
<comment type="similarity">
    <text evidence="1">Belongs to the CCM1 family.</text>
</comment>
<evidence type="ECO:0008006" key="8">
    <source>
        <dbReference type="Google" id="ProtNLM"/>
    </source>
</evidence>
<dbReference type="EMBL" id="JANBQB010000091">
    <property type="protein sequence ID" value="KAJ1982433.1"/>
    <property type="molecule type" value="Genomic_DNA"/>
</dbReference>
<protein>
    <recommendedName>
        <fullName evidence="8">Pentacotripeptide-repeat region of PRORP domain-containing protein</fullName>
    </recommendedName>
</protein>
<dbReference type="PANTHER" id="PTHR47447">
    <property type="entry name" value="OS03G0856100 PROTEIN"/>
    <property type="match status" value="1"/>
</dbReference>
<evidence type="ECO:0000256" key="4">
    <source>
        <dbReference type="ARBA" id="ARBA00044511"/>
    </source>
</evidence>
<comment type="subunit">
    <text evidence="4">Binds to mitochondrial small subunit 15S rRNA.</text>
</comment>
<comment type="caution">
    <text evidence="6">The sequence shown here is derived from an EMBL/GenBank/DDBJ whole genome shotgun (WGS) entry which is preliminary data.</text>
</comment>
<accession>A0A9W8EEQ5</accession>
<reference evidence="6" key="1">
    <citation type="submission" date="2022-07" db="EMBL/GenBank/DDBJ databases">
        <title>Phylogenomic reconstructions and comparative analyses of Kickxellomycotina fungi.</title>
        <authorList>
            <person name="Reynolds N.K."/>
            <person name="Stajich J.E."/>
            <person name="Barry K."/>
            <person name="Grigoriev I.V."/>
            <person name="Crous P."/>
            <person name="Smith M.E."/>
        </authorList>
    </citation>
    <scope>NUCLEOTIDE SEQUENCE</scope>
    <source>
        <strain evidence="6">RSA 567</strain>
    </source>
</reference>
<name>A0A9W8EEQ5_9FUNG</name>
<evidence type="ECO:0000256" key="1">
    <source>
        <dbReference type="ARBA" id="ARBA00006192"/>
    </source>
</evidence>
<comment type="function">
    <text evidence="3">Regulates mitochondrial small subunit maturation by controlling 15S rRNA 5'-end processing. Localizes to the 5' precursor of the 15S rRNA in a position that is subsequently occupied by mS47 in the mature yeast mtSSU. Uses structure and sequence-specific RNA recognition, binding to a single-stranded region of the precursor and specifically recognizing bases -6 to -1. The exchange of Ccm1 for mS47 is coupled to the irreversible removal of precursor rRNA that is accompanied by conformational changes of the mitoribosomal proteins uS5m and mS26. These conformational changes signal completion of 5'-end rRNA processing through protection of the mature 5'-end of the 15S rRNA and stabilization of mS47. The removal of the 5' precursor together with the dissociation of Ccm1 may be catalyzed by the 5'-3' exoribonuclease Pet127. Involved in the specific removal of group I introns in mitochondrial encoded transcripts.</text>
</comment>
<evidence type="ECO:0000256" key="3">
    <source>
        <dbReference type="ARBA" id="ARBA00044493"/>
    </source>
</evidence>
<dbReference type="Gene3D" id="1.25.40.10">
    <property type="entry name" value="Tetratricopeptide repeat domain"/>
    <property type="match status" value="5"/>
</dbReference>